<gene>
    <name evidence="1" type="ORF">MTR67_023971</name>
</gene>
<dbReference type="EMBL" id="CP133616">
    <property type="protein sequence ID" value="WMV30586.1"/>
    <property type="molecule type" value="Genomic_DNA"/>
</dbReference>
<reference evidence="1" key="1">
    <citation type="submission" date="2023-08" db="EMBL/GenBank/DDBJ databases">
        <title>A de novo genome assembly of Solanum verrucosum Schlechtendal, a Mexican diploid species geographically isolated from the other diploid A-genome species in potato relatives.</title>
        <authorList>
            <person name="Hosaka K."/>
        </authorList>
    </citation>
    <scope>NUCLEOTIDE SEQUENCE</scope>
    <source>
        <tissue evidence="1">Young leaves</tissue>
    </source>
</reference>
<evidence type="ECO:0000313" key="1">
    <source>
        <dbReference type="EMBL" id="WMV30586.1"/>
    </source>
</evidence>
<protein>
    <submittedName>
        <fullName evidence="1">Uncharacterized protein</fullName>
    </submittedName>
</protein>
<organism evidence="1 2">
    <name type="scientific">Solanum verrucosum</name>
    <dbReference type="NCBI Taxonomy" id="315347"/>
    <lineage>
        <taxon>Eukaryota</taxon>
        <taxon>Viridiplantae</taxon>
        <taxon>Streptophyta</taxon>
        <taxon>Embryophyta</taxon>
        <taxon>Tracheophyta</taxon>
        <taxon>Spermatophyta</taxon>
        <taxon>Magnoliopsida</taxon>
        <taxon>eudicotyledons</taxon>
        <taxon>Gunneridae</taxon>
        <taxon>Pentapetalae</taxon>
        <taxon>asterids</taxon>
        <taxon>lamiids</taxon>
        <taxon>Solanales</taxon>
        <taxon>Solanaceae</taxon>
        <taxon>Solanoideae</taxon>
        <taxon>Solaneae</taxon>
        <taxon>Solanum</taxon>
    </lineage>
</organism>
<proteinExistence type="predicted"/>
<sequence length="131" mass="15381">MNDSSGSISCHHCFFVQLHQVLLIDFATELVEEFPDLVKYEAYGRSALKNLTNEEFTFLGTSHLNFWQQLLYYCVPIKLTSRSLQRRPNANDVENVVNDSQMVKTKYERIYFSIVIKKLHTLLFDKISHYP</sequence>
<evidence type="ECO:0000313" key="2">
    <source>
        <dbReference type="Proteomes" id="UP001234989"/>
    </source>
</evidence>
<name>A0AAF0QW66_SOLVR</name>
<dbReference type="Proteomes" id="UP001234989">
    <property type="component" value="Chromosome 5"/>
</dbReference>
<keyword evidence="2" id="KW-1185">Reference proteome</keyword>
<accession>A0AAF0QW66</accession>
<dbReference type="AlphaFoldDB" id="A0AAF0QW66"/>